<reference evidence="1" key="1">
    <citation type="journal article" date="2020" name="ISME J.">
        <title>Gammaproteobacteria mediating utilization of methyl-, sulfur- and petroleum organic compounds in deep ocean hydrothermal plumes.</title>
        <authorList>
            <person name="Zhou Z."/>
            <person name="Liu Y."/>
            <person name="Pan J."/>
            <person name="Cron B.R."/>
            <person name="Toner B.M."/>
            <person name="Anantharaman K."/>
            <person name="Breier J.A."/>
            <person name="Dick G.J."/>
            <person name="Li M."/>
        </authorList>
    </citation>
    <scope>NUCLEOTIDE SEQUENCE</scope>
    <source>
        <strain evidence="1">SZUA-1476</strain>
    </source>
</reference>
<evidence type="ECO:0000313" key="1">
    <source>
        <dbReference type="EMBL" id="HIP88954.1"/>
    </source>
</evidence>
<evidence type="ECO:0000313" key="2">
    <source>
        <dbReference type="Proteomes" id="UP000653692"/>
    </source>
</evidence>
<organism evidence="1 2">
    <name type="scientific">Thermococcus paralvinellae</name>
    <dbReference type="NCBI Taxonomy" id="582419"/>
    <lineage>
        <taxon>Archaea</taxon>
        <taxon>Methanobacteriati</taxon>
        <taxon>Methanobacteriota</taxon>
        <taxon>Thermococci</taxon>
        <taxon>Thermococcales</taxon>
        <taxon>Thermococcaceae</taxon>
        <taxon>Thermococcus</taxon>
    </lineage>
</organism>
<proteinExistence type="predicted"/>
<dbReference type="InterPro" id="IPR023131">
    <property type="entry name" value="Mth639-like_dom_sf"/>
</dbReference>
<dbReference type="EMBL" id="DQUR01000106">
    <property type="protein sequence ID" value="HIP88954.1"/>
    <property type="molecule type" value="Genomic_DNA"/>
</dbReference>
<dbReference type="PANTHER" id="PTHR40696:SF1">
    <property type="entry name" value="DUF371 DOMAIN-CONTAINING PROTEIN"/>
    <property type="match status" value="1"/>
</dbReference>
<gene>
    <name evidence="1" type="ORF">EYH24_03145</name>
</gene>
<dbReference type="Gene3D" id="2.60.120.630">
    <property type="entry name" value="mth639 domain like"/>
    <property type="match status" value="1"/>
</dbReference>
<protein>
    <submittedName>
        <fullName evidence="1">DUF371 domain-containing protein</fullName>
    </submittedName>
</protein>
<dbReference type="InterPro" id="IPR007171">
    <property type="entry name" value="DUF371"/>
</dbReference>
<dbReference type="Proteomes" id="UP000653692">
    <property type="component" value="Unassembled WGS sequence"/>
</dbReference>
<dbReference type="AlphaFoldDB" id="A0A833E321"/>
<dbReference type="Pfam" id="PF04027">
    <property type="entry name" value="DUF371"/>
    <property type="match status" value="1"/>
</dbReference>
<accession>A0A833E321</accession>
<name>A0A833E321_9EURY</name>
<dbReference type="PANTHER" id="PTHR40696">
    <property type="entry name" value="DUF371 FAMILY PROTEIN"/>
    <property type="match status" value="1"/>
</dbReference>
<sequence>MMREIIHCYGHENVKATHKSTLEITKEDFLTPRGDCIICIKADKGLEELNGEFKRALKSGKKVRIRIIVDDLVDEIMASGDERLTFENDVSMVIRKSSYIDGRTLAIKATKAAKDVDRKIIEKLKNPNQKVIIELIIDDDPAQR</sequence>
<comment type="caution">
    <text evidence="1">The sequence shown here is derived from an EMBL/GenBank/DDBJ whole genome shotgun (WGS) entry which is preliminary data.</text>
</comment>